<reference evidence="2" key="2">
    <citation type="submission" date="2015-06" db="UniProtKB">
        <authorList>
            <consortium name="EnsemblProtists"/>
        </authorList>
    </citation>
    <scope>IDENTIFICATION</scope>
    <source>
        <strain evidence="2">Emoy2</strain>
    </source>
</reference>
<evidence type="ECO:0000313" key="2">
    <source>
        <dbReference type="EnsemblProtists" id="HpaP802789"/>
    </source>
</evidence>
<evidence type="ECO:0000256" key="1">
    <source>
        <dbReference type="SAM" id="MobiDB-lite"/>
    </source>
</evidence>
<accession>M4B930</accession>
<evidence type="ECO:0000313" key="3">
    <source>
        <dbReference type="Proteomes" id="UP000011713"/>
    </source>
</evidence>
<sequence length="102" mass="11299">MKKRLERRPIEPVTASASCRPKVRESEATSHAWRMSPHAAAVWRSLKQSSKLDVAIAKAITGSKKHLQLNNLAVHIAACATHQTRCARSIGKGVRHRQSRNA</sequence>
<dbReference type="Proteomes" id="UP000011713">
    <property type="component" value="Unassembled WGS sequence"/>
</dbReference>
<dbReference type="EMBL" id="JH598009">
    <property type="status" value="NOT_ANNOTATED_CDS"/>
    <property type="molecule type" value="Genomic_DNA"/>
</dbReference>
<feature type="region of interest" description="Disordered" evidence="1">
    <location>
        <begin position="1"/>
        <end position="23"/>
    </location>
</feature>
<dbReference type="VEuPathDB" id="FungiDB:HpaG802790"/>
<dbReference type="EnsemblProtists" id="HpaT802789">
    <property type="protein sequence ID" value="HpaP802789"/>
    <property type="gene ID" value="HpaG802789"/>
</dbReference>
<dbReference type="AlphaFoldDB" id="M4B930"/>
<proteinExistence type="predicted"/>
<reference evidence="3" key="1">
    <citation type="journal article" date="2010" name="Science">
        <title>Signatures of adaptation to obligate biotrophy in the Hyaloperonospora arabidopsidis genome.</title>
        <authorList>
            <person name="Baxter L."/>
            <person name="Tripathy S."/>
            <person name="Ishaque N."/>
            <person name="Boot N."/>
            <person name="Cabral A."/>
            <person name="Kemen E."/>
            <person name="Thines M."/>
            <person name="Ah-Fong A."/>
            <person name="Anderson R."/>
            <person name="Badejoko W."/>
            <person name="Bittner-Eddy P."/>
            <person name="Boore J.L."/>
            <person name="Chibucos M.C."/>
            <person name="Coates M."/>
            <person name="Dehal P."/>
            <person name="Delehaunty K."/>
            <person name="Dong S."/>
            <person name="Downton P."/>
            <person name="Dumas B."/>
            <person name="Fabro G."/>
            <person name="Fronick C."/>
            <person name="Fuerstenberg S.I."/>
            <person name="Fulton L."/>
            <person name="Gaulin E."/>
            <person name="Govers F."/>
            <person name="Hughes L."/>
            <person name="Humphray S."/>
            <person name="Jiang R.H."/>
            <person name="Judelson H."/>
            <person name="Kamoun S."/>
            <person name="Kyung K."/>
            <person name="Meijer H."/>
            <person name="Minx P."/>
            <person name="Morris P."/>
            <person name="Nelson J."/>
            <person name="Phuntumart V."/>
            <person name="Qutob D."/>
            <person name="Rehmany A."/>
            <person name="Rougon-Cardoso A."/>
            <person name="Ryden P."/>
            <person name="Torto-Alalibo T."/>
            <person name="Studholme D."/>
            <person name="Wang Y."/>
            <person name="Win J."/>
            <person name="Wood J."/>
            <person name="Clifton S.W."/>
            <person name="Rogers J."/>
            <person name="Van den Ackerveken G."/>
            <person name="Jones J.D."/>
            <person name="McDowell J.M."/>
            <person name="Beynon J."/>
            <person name="Tyler B.M."/>
        </authorList>
    </citation>
    <scope>NUCLEOTIDE SEQUENCE [LARGE SCALE GENOMIC DNA]</scope>
    <source>
        <strain evidence="3">Emoy2</strain>
    </source>
</reference>
<name>M4B930_HYAAE</name>
<dbReference type="HOGENOM" id="CLU_2282843_0_0_1"/>
<dbReference type="InParanoid" id="M4B930"/>
<organism evidence="2 3">
    <name type="scientific">Hyaloperonospora arabidopsidis (strain Emoy2)</name>
    <name type="common">Downy mildew agent</name>
    <name type="synonym">Peronospora arabidopsidis</name>
    <dbReference type="NCBI Taxonomy" id="559515"/>
    <lineage>
        <taxon>Eukaryota</taxon>
        <taxon>Sar</taxon>
        <taxon>Stramenopiles</taxon>
        <taxon>Oomycota</taxon>
        <taxon>Peronosporomycetes</taxon>
        <taxon>Peronosporales</taxon>
        <taxon>Peronosporaceae</taxon>
        <taxon>Hyaloperonospora</taxon>
    </lineage>
</organism>
<dbReference type="EnsemblProtists" id="HpaT802790">
    <property type="protein sequence ID" value="HpaP802790"/>
    <property type="gene ID" value="HpaG802790"/>
</dbReference>
<keyword evidence="3" id="KW-1185">Reference proteome</keyword>
<protein>
    <submittedName>
        <fullName evidence="2">Uncharacterized protein</fullName>
    </submittedName>
</protein>